<protein>
    <submittedName>
        <fullName evidence="1">Uncharacterized protein</fullName>
    </submittedName>
</protein>
<evidence type="ECO:0000313" key="2">
    <source>
        <dbReference type="Proteomes" id="UP000176451"/>
    </source>
</evidence>
<dbReference type="EMBL" id="MEZV01000059">
    <property type="protein sequence ID" value="OGD65385.1"/>
    <property type="molecule type" value="Genomic_DNA"/>
</dbReference>
<reference evidence="1 2" key="1">
    <citation type="journal article" date="2016" name="Nat. Commun.">
        <title>Thousands of microbial genomes shed light on interconnected biogeochemical processes in an aquifer system.</title>
        <authorList>
            <person name="Anantharaman K."/>
            <person name="Brown C.T."/>
            <person name="Hug L.A."/>
            <person name="Sharon I."/>
            <person name="Castelle C.J."/>
            <person name="Probst A.J."/>
            <person name="Thomas B.C."/>
            <person name="Singh A."/>
            <person name="Wilkins M.J."/>
            <person name="Karaoz U."/>
            <person name="Brodie E.L."/>
            <person name="Williams K.H."/>
            <person name="Hubbard S.S."/>
            <person name="Banfield J.F."/>
        </authorList>
    </citation>
    <scope>NUCLEOTIDE SEQUENCE [LARGE SCALE GENOMIC DNA]</scope>
</reference>
<name>A0A1F5EDE1_9BACT</name>
<comment type="caution">
    <text evidence="1">The sequence shown here is derived from an EMBL/GenBank/DDBJ whole genome shotgun (WGS) entry which is preliminary data.</text>
</comment>
<sequence length="80" mass="9450">MRNITLSKTEYEQLKKQAEAYQKFAARCFELIIQDPVEETVADFRKTKLYSENFLDDLESGLRKSSYAKKYSTKTIKKRS</sequence>
<gene>
    <name evidence="1" type="ORF">A3F08_01770</name>
</gene>
<evidence type="ECO:0000313" key="1">
    <source>
        <dbReference type="EMBL" id="OGD65385.1"/>
    </source>
</evidence>
<dbReference type="STRING" id="1797469.A3F08_01770"/>
<dbReference type="AlphaFoldDB" id="A0A1F5EDE1"/>
<accession>A0A1F5EDE1</accession>
<proteinExistence type="predicted"/>
<dbReference type="Proteomes" id="UP000176451">
    <property type="component" value="Unassembled WGS sequence"/>
</dbReference>
<organism evidence="1 2">
    <name type="scientific">Candidatus Berkelbacteria bacterium RIFCSPHIGHO2_12_FULL_36_9</name>
    <dbReference type="NCBI Taxonomy" id="1797469"/>
    <lineage>
        <taxon>Bacteria</taxon>
        <taxon>Candidatus Berkelbacteria</taxon>
    </lineage>
</organism>